<dbReference type="OrthoDB" id="2237754at2"/>
<evidence type="ECO:0000313" key="5">
    <source>
        <dbReference type="EMBL" id="PKG24514.1"/>
    </source>
</evidence>
<dbReference type="GO" id="GO:0003700">
    <property type="term" value="F:DNA-binding transcription factor activity"/>
    <property type="evidence" value="ECO:0007669"/>
    <property type="project" value="InterPro"/>
</dbReference>
<comment type="caution">
    <text evidence="5">The sequence shown here is derived from an EMBL/GenBank/DDBJ whole genome shotgun (WGS) entry which is preliminary data.</text>
</comment>
<gene>
    <name evidence="5" type="ORF">CWS01_06670</name>
</gene>
<dbReference type="GO" id="GO:0043565">
    <property type="term" value="F:sequence-specific DNA binding"/>
    <property type="evidence" value="ECO:0007669"/>
    <property type="project" value="InterPro"/>
</dbReference>
<sequence length="302" mass="35164">MLSFIQEENNRVGYGVYGFYFQDSIGNDLANISVLGREEKLFGTTYDWHGLKRKEVGKYVFQYTLSGEGRLEMEGKDYRLEAGQAFVVEIPSNHRYYLPKDSKRWEFVFITLVGKEAANCWNIIQENYGPVLKIPADSKLIQLLLKIYQHTYEQKISDSYHASAKAYEFIMECYRFIKNMEKPKKDFSLNMTKAIIYIQTHYHEPITLDEIAVISGYSKYYFIKQFQHQLNMTPVQYLTKIRIQKAAELLRTTDSSIIEIADAVGYANANYFNKVFRKVVGVSAGTFRDSKDVAEIDYLIME</sequence>
<dbReference type="Gene3D" id="2.60.120.280">
    <property type="entry name" value="Regulatory protein AraC"/>
    <property type="match status" value="1"/>
</dbReference>
<dbReference type="Gene3D" id="1.10.10.60">
    <property type="entry name" value="Homeodomain-like"/>
    <property type="match status" value="2"/>
</dbReference>
<feature type="domain" description="HTH araC/xylS-type" evidence="4">
    <location>
        <begin position="192"/>
        <end position="290"/>
    </location>
</feature>
<keyword evidence="2" id="KW-0238">DNA-binding</keyword>
<keyword evidence="6" id="KW-1185">Reference proteome</keyword>
<keyword evidence="3" id="KW-0804">Transcription</keyword>
<dbReference type="InterPro" id="IPR009057">
    <property type="entry name" value="Homeodomain-like_sf"/>
</dbReference>
<reference evidence="5 6" key="1">
    <citation type="journal article" date="2003" name="Int. J. Syst. Evol. Microbiol.">
        <title>Bacillus nealsonii sp. nov., isolated from a spacecraft-assembly facility, whose spores are gamma-radiation resistant.</title>
        <authorList>
            <person name="Venkateswaran K."/>
            <person name="Kempf M."/>
            <person name="Chen F."/>
            <person name="Satomi M."/>
            <person name="Nicholson W."/>
            <person name="Kern R."/>
        </authorList>
    </citation>
    <scope>NUCLEOTIDE SEQUENCE [LARGE SCALE GENOMIC DNA]</scope>
    <source>
        <strain evidence="5 6">FO-92</strain>
    </source>
</reference>
<dbReference type="InterPro" id="IPR018060">
    <property type="entry name" value="HTH_AraC"/>
</dbReference>
<dbReference type="InterPro" id="IPR037923">
    <property type="entry name" value="HTH-like"/>
</dbReference>
<organism evidence="5 6">
    <name type="scientific">Niallia nealsonii</name>
    <dbReference type="NCBI Taxonomy" id="115979"/>
    <lineage>
        <taxon>Bacteria</taxon>
        <taxon>Bacillati</taxon>
        <taxon>Bacillota</taxon>
        <taxon>Bacilli</taxon>
        <taxon>Bacillales</taxon>
        <taxon>Bacillaceae</taxon>
        <taxon>Niallia</taxon>
    </lineage>
</organism>
<dbReference type="Proteomes" id="UP000233375">
    <property type="component" value="Unassembled WGS sequence"/>
</dbReference>
<evidence type="ECO:0000256" key="3">
    <source>
        <dbReference type="ARBA" id="ARBA00023163"/>
    </source>
</evidence>
<proteinExistence type="predicted"/>
<dbReference type="InterPro" id="IPR003313">
    <property type="entry name" value="AraC-bd"/>
</dbReference>
<name>A0A2N0Z4U0_9BACI</name>
<evidence type="ECO:0000259" key="4">
    <source>
        <dbReference type="PROSITE" id="PS01124"/>
    </source>
</evidence>
<dbReference type="PANTHER" id="PTHR43280">
    <property type="entry name" value="ARAC-FAMILY TRANSCRIPTIONAL REGULATOR"/>
    <property type="match status" value="1"/>
</dbReference>
<dbReference type="Pfam" id="PF12833">
    <property type="entry name" value="HTH_18"/>
    <property type="match status" value="1"/>
</dbReference>
<evidence type="ECO:0000256" key="2">
    <source>
        <dbReference type="ARBA" id="ARBA00023125"/>
    </source>
</evidence>
<accession>A0A2N0Z4U0</accession>
<evidence type="ECO:0000313" key="6">
    <source>
        <dbReference type="Proteomes" id="UP000233375"/>
    </source>
</evidence>
<dbReference type="EMBL" id="PISE01000013">
    <property type="protein sequence ID" value="PKG24514.1"/>
    <property type="molecule type" value="Genomic_DNA"/>
</dbReference>
<protein>
    <submittedName>
        <fullName evidence="5">AraC family transcriptional regulator</fullName>
    </submittedName>
</protein>
<dbReference type="SMART" id="SM00342">
    <property type="entry name" value="HTH_ARAC"/>
    <property type="match status" value="1"/>
</dbReference>
<dbReference type="PROSITE" id="PS00041">
    <property type="entry name" value="HTH_ARAC_FAMILY_1"/>
    <property type="match status" value="1"/>
</dbReference>
<dbReference type="PANTHER" id="PTHR43280:SF28">
    <property type="entry name" value="HTH-TYPE TRANSCRIPTIONAL ACTIVATOR RHAS"/>
    <property type="match status" value="1"/>
</dbReference>
<dbReference type="SUPFAM" id="SSF46689">
    <property type="entry name" value="Homeodomain-like"/>
    <property type="match status" value="2"/>
</dbReference>
<evidence type="ECO:0000256" key="1">
    <source>
        <dbReference type="ARBA" id="ARBA00023015"/>
    </source>
</evidence>
<dbReference type="PROSITE" id="PS01124">
    <property type="entry name" value="HTH_ARAC_FAMILY_2"/>
    <property type="match status" value="1"/>
</dbReference>
<dbReference type="InterPro" id="IPR018062">
    <property type="entry name" value="HTH_AraC-typ_CS"/>
</dbReference>
<dbReference type="Pfam" id="PF02311">
    <property type="entry name" value="AraC_binding"/>
    <property type="match status" value="1"/>
</dbReference>
<dbReference type="AlphaFoldDB" id="A0A2N0Z4U0"/>
<dbReference type="SUPFAM" id="SSF51215">
    <property type="entry name" value="Regulatory protein AraC"/>
    <property type="match status" value="1"/>
</dbReference>
<keyword evidence="1" id="KW-0805">Transcription regulation</keyword>